<evidence type="ECO:0000256" key="12">
    <source>
        <dbReference type="SAM" id="MobiDB-lite"/>
    </source>
</evidence>
<dbReference type="HOGENOM" id="CLU_353154_0_0_1"/>
<comment type="catalytic activity">
    <reaction evidence="11">
        <text>L-lysyl-[protein] + acetyl-CoA = N(6)-acetyl-L-lysyl-[protein] + CoA + H(+)</text>
        <dbReference type="Rhea" id="RHEA:45948"/>
        <dbReference type="Rhea" id="RHEA-COMP:9752"/>
        <dbReference type="Rhea" id="RHEA-COMP:10731"/>
        <dbReference type="ChEBI" id="CHEBI:15378"/>
        <dbReference type="ChEBI" id="CHEBI:29969"/>
        <dbReference type="ChEBI" id="CHEBI:57287"/>
        <dbReference type="ChEBI" id="CHEBI:57288"/>
        <dbReference type="ChEBI" id="CHEBI:61930"/>
        <dbReference type="EC" id="2.3.1.48"/>
    </reaction>
</comment>
<dbReference type="EC" id="2.3.1.48" evidence="2"/>
<organism evidence="14 15">
    <name type="scientific">Amborella trichopoda</name>
    <dbReference type="NCBI Taxonomy" id="13333"/>
    <lineage>
        <taxon>Eukaryota</taxon>
        <taxon>Viridiplantae</taxon>
        <taxon>Streptophyta</taxon>
        <taxon>Embryophyta</taxon>
        <taxon>Tracheophyta</taxon>
        <taxon>Spermatophyta</taxon>
        <taxon>Magnoliopsida</taxon>
        <taxon>Amborellales</taxon>
        <taxon>Amborellaceae</taxon>
        <taxon>Amborella</taxon>
    </lineage>
</organism>
<dbReference type="GO" id="GO:0006355">
    <property type="term" value="P:regulation of DNA-templated transcription"/>
    <property type="evidence" value="ECO:0007669"/>
    <property type="project" value="InterPro"/>
</dbReference>
<keyword evidence="3" id="KW-0808">Transferase</keyword>
<keyword evidence="10" id="KW-0539">Nucleus</keyword>
<evidence type="ECO:0000256" key="11">
    <source>
        <dbReference type="ARBA" id="ARBA00048017"/>
    </source>
</evidence>
<dbReference type="SUPFAM" id="SSF57933">
    <property type="entry name" value="TAZ domain"/>
    <property type="match status" value="1"/>
</dbReference>
<keyword evidence="5" id="KW-0863">Zinc-finger</keyword>
<evidence type="ECO:0000256" key="2">
    <source>
        <dbReference type="ARBA" id="ARBA00013184"/>
    </source>
</evidence>
<dbReference type="AlphaFoldDB" id="W1P0E0"/>
<evidence type="ECO:0000256" key="7">
    <source>
        <dbReference type="ARBA" id="ARBA00022853"/>
    </source>
</evidence>
<evidence type="ECO:0000256" key="8">
    <source>
        <dbReference type="ARBA" id="ARBA00023015"/>
    </source>
</evidence>
<evidence type="ECO:0000313" key="14">
    <source>
        <dbReference type="EMBL" id="ERN01026.1"/>
    </source>
</evidence>
<evidence type="ECO:0000256" key="5">
    <source>
        <dbReference type="ARBA" id="ARBA00022771"/>
    </source>
</evidence>
<dbReference type="GO" id="GO:0005634">
    <property type="term" value="C:nucleus"/>
    <property type="evidence" value="ECO:0007669"/>
    <property type="project" value="UniProtKB-SubCell"/>
</dbReference>
<evidence type="ECO:0000256" key="3">
    <source>
        <dbReference type="ARBA" id="ARBA00022679"/>
    </source>
</evidence>
<keyword evidence="8" id="KW-0805">Transcription regulation</keyword>
<evidence type="ECO:0000256" key="9">
    <source>
        <dbReference type="ARBA" id="ARBA00023163"/>
    </source>
</evidence>
<feature type="compositionally biased region" description="Polar residues" evidence="12">
    <location>
        <begin position="243"/>
        <end position="254"/>
    </location>
</feature>
<proteinExistence type="predicted"/>
<feature type="region of interest" description="Disordered" evidence="12">
    <location>
        <begin position="243"/>
        <end position="262"/>
    </location>
</feature>
<dbReference type="InterPro" id="IPR013178">
    <property type="entry name" value="Histone_AcTrfase_Rtt109/CBP"/>
</dbReference>
<dbReference type="PANTHER" id="PTHR13808:SF1">
    <property type="entry name" value="HISTONE ACETYLTRANSFERASE"/>
    <property type="match status" value="1"/>
</dbReference>
<evidence type="ECO:0000313" key="15">
    <source>
        <dbReference type="Proteomes" id="UP000017836"/>
    </source>
</evidence>
<keyword evidence="9" id="KW-0804">Transcription</keyword>
<keyword evidence="7" id="KW-0156">Chromatin regulator</keyword>
<dbReference type="PROSITE" id="PS50134">
    <property type="entry name" value="ZF_TAZ"/>
    <property type="match status" value="1"/>
</dbReference>
<name>W1P0E0_AMBTC</name>
<dbReference type="eggNOG" id="KOG1778">
    <property type="taxonomic scope" value="Eukaryota"/>
</dbReference>
<protein>
    <recommendedName>
        <fullName evidence="2">histone acetyltransferase</fullName>
        <ecNumber evidence="2">2.3.1.48</ecNumber>
    </recommendedName>
</protein>
<sequence length="796" mass="87727">MAESTGLQDSIFPKDFLDGSVGYLNRSTTVALDSSESRRIHAPGWSKQESSGMNAPDNGIEAQPFFRPLQLGCLDNGEDFNGGFSMGRSDFVVKMNQEVNLLTSNGSGIPNGYLNAFQHLSSSEVRPQIGQQDRQQMGRLSHVLNASGFSNYENLYKSTVPSNCTRGSMMNSKREASYSRFRLVSEEQTNQQASQFPFEGRHSGSGVFKEPSCMNLNSSNSQLLQHQTHLKDQSLKWFKIDVPSQNPRASNSSGPELPESGEKLCHGAFQNQFPQQHLISQSPSSYQQNHFENDPSNACHSMDHQFMPNERQTLLSQNKISLHPANHLCVSTAELQRGAPKQGVLEMHMNGICMGTYQSQSAVMTQHGSEDVSKKSVPSNGGPLNVQFTGSMKCHLSKASSSRTHALEKCDNEEWKCVNVEWLVFLHHGNKCSASASQCSYCHCGNAQKIWMHISSCKGVQCPLLLCQPLRKLWGHYCCCSDQACLICGCVRRVTFLHKASFNLPSNSRKVDITRSSKQNIKSEPLGDVQYPLKRNRVHSSTAQYLPEPVSDPEQEKPSVQIGEPAFVGLVDSSLTSANGNPGSQMENGIDPTWHGHKIPSFQLPEDLQSPMKRMKVEHSSTKYISLEPLTPTSEVCDLGQVKASGQVKEPVVDQDEDTSMKMGSSLTFSHENPGSKMENGLEHTSQMKGGVSFTSSGELASQVTNEDCTEVDKCRMEVNQKSLVLRAVHEEGTAQGKQKIRGASLLEYFTQEQIRIHIKALRQFIGLVSEGVPLQIVEVTLNAFISGGLLTGLVS</sequence>
<evidence type="ECO:0000256" key="10">
    <source>
        <dbReference type="ARBA" id="ARBA00023242"/>
    </source>
</evidence>
<dbReference type="Gene3D" id="1.20.1020.10">
    <property type="entry name" value="TAZ domain"/>
    <property type="match status" value="1"/>
</dbReference>
<keyword evidence="4" id="KW-0479">Metal-binding</keyword>
<dbReference type="STRING" id="13333.W1P0E0"/>
<keyword evidence="6" id="KW-0862">Zinc</keyword>
<dbReference type="Gramene" id="ERN01026">
    <property type="protein sequence ID" value="ERN01026"/>
    <property type="gene ID" value="AMTR_s00002p00139370"/>
</dbReference>
<gene>
    <name evidence="14" type="ORF">AMTR_s00002p00139370</name>
</gene>
<feature type="domain" description="TAZ-type" evidence="13">
    <location>
        <begin position="411"/>
        <end position="491"/>
    </location>
</feature>
<dbReference type="GO" id="GO:0004402">
    <property type="term" value="F:histone acetyltransferase activity"/>
    <property type="evidence" value="ECO:0007669"/>
    <property type="project" value="InterPro"/>
</dbReference>
<reference evidence="15" key="1">
    <citation type="journal article" date="2013" name="Science">
        <title>The Amborella genome and the evolution of flowering plants.</title>
        <authorList>
            <consortium name="Amborella Genome Project"/>
        </authorList>
    </citation>
    <scope>NUCLEOTIDE SEQUENCE [LARGE SCALE GENOMIC DNA]</scope>
</reference>
<dbReference type="InterPro" id="IPR035898">
    <property type="entry name" value="TAZ_dom_sf"/>
</dbReference>
<evidence type="ECO:0000256" key="4">
    <source>
        <dbReference type="ARBA" id="ARBA00022723"/>
    </source>
</evidence>
<dbReference type="Proteomes" id="UP000017836">
    <property type="component" value="Unassembled WGS sequence"/>
</dbReference>
<dbReference type="SMART" id="SM00551">
    <property type="entry name" value="ZnF_TAZ"/>
    <property type="match status" value="1"/>
</dbReference>
<dbReference type="EMBL" id="KI394767">
    <property type="protein sequence ID" value="ERN01026.1"/>
    <property type="molecule type" value="Genomic_DNA"/>
</dbReference>
<dbReference type="InterPro" id="IPR000197">
    <property type="entry name" value="Znf_TAZ"/>
</dbReference>
<evidence type="ECO:0000256" key="6">
    <source>
        <dbReference type="ARBA" id="ARBA00022833"/>
    </source>
</evidence>
<dbReference type="Pfam" id="PF02135">
    <property type="entry name" value="zf-TAZ"/>
    <property type="match status" value="1"/>
</dbReference>
<evidence type="ECO:0000256" key="1">
    <source>
        <dbReference type="ARBA" id="ARBA00004123"/>
    </source>
</evidence>
<keyword evidence="15" id="KW-1185">Reference proteome</keyword>
<accession>W1P0E0</accession>
<dbReference type="PANTHER" id="PTHR13808">
    <property type="entry name" value="CBP/P300-RELATED"/>
    <property type="match status" value="1"/>
</dbReference>
<evidence type="ECO:0000259" key="13">
    <source>
        <dbReference type="PROSITE" id="PS50134"/>
    </source>
</evidence>
<comment type="subcellular location">
    <subcellularLocation>
        <location evidence="1">Nucleus</location>
    </subcellularLocation>
</comment>
<dbReference type="GO" id="GO:0008270">
    <property type="term" value="F:zinc ion binding"/>
    <property type="evidence" value="ECO:0007669"/>
    <property type="project" value="UniProtKB-KW"/>
</dbReference>